<dbReference type="GO" id="GO:0009396">
    <property type="term" value="P:folic acid-containing compound biosynthetic process"/>
    <property type="evidence" value="ECO:0007669"/>
    <property type="project" value="TreeGrafter"/>
</dbReference>
<evidence type="ECO:0000313" key="6">
    <source>
        <dbReference type="EMBL" id="POH74070.1"/>
    </source>
</evidence>
<feature type="binding site" evidence="4">
    <location>
        <begin position="139"/>
        <end position="147"/>
    </location>
    <ligand>
        <name>ATP</name>
        <dbReference type="ChEBI" id="CHEBI:30616"/>
    </ligand>
</feature>
<keyword evidence="2 4" id="KW-0547">Nucleotide-binding</keyword>
<dbReference type="Pfam" id="PF01812">
    <property type="entry name" value="5-FTHF_cyc-lig"/>
    <property type="match status" value="1"/>
</dbReference>
<feature type="binding site" evidence="4">
    <location>
        <position position="60"/>
    </location>
    <ligand>
        <name>substrate</name>
    </ligand>
</feature>
<dbReference type="EMBL" id="PPXC01000004">
    <property type="protein sequence ID" value="POH74070.1"/>
    <property type="molecule type" value="Genomic_DNA"/>
</dbReference>
<evidence type="ECO:0000256" key="2">
    <source>
        <dbReference type="ARBA" id="ARBA00022741"/>
    </source>
</evidence>
<organism evidence="6 7">
    <name type="scientific">Arthrobacter glacialis</name>
    <dbReference type="NCBI Taxonomy" id="1664"/>
    <lineage>
        <taxon>Bacteria</taxon>
        <taxon>Bacillati</taxon>
        <taxon>Actinomycetota</taxon>
        <taxon>Actinomycetes</taxon>
        <taxon>Micrococcales</taxon>
        <taxon>Micrococcaceae</taxon>
        <taxon>Arthrobacter</taxon>
    </lineage>
</organism>
<dbReference type="GO" id="GO:0035999">
    <property type="term" value="P:tetrahydrofolate interconversion"/>
    <property type="evidence" value="ECO:0007669"/>
    <property type="project" value="TreeGrafter"/>
</dbReference>
<comment type="cofactor">
    <cofactor evidence="5">
        <name>Mg(2+)</name>
        <dbReference type="ChEBI" id="CHEBI:18420"/>
    </cofactor>
</comment>
<dbReference type="SUPFAM" id="SSF100950">
    <property type="entry name" value="NagB/RpiA/CoA transferase-like"/>
    <property type="match status" value="1"/>
</dbReference>
<reference evidence="6 7" key="1">
    <citation type="submission" date="2018-01" db="EMBL/GenBank/DDBJ databases">
        <title>Arthrobacter sp. nov., from glaciers in China.</title>
        <authorList>
            <person name="Liu Q."/>
            <person name="Xin Y.-H."/>
        </authorList>
    </citation>
    <scope>NUCLEOTIDE SEQUENCE [LARGE SCALE GENOMIC DNA]</scope>
    <source>
        <strain evidence="6 7">HLT2-12-2</strain>
    </source>
</reference>
<evidence type="ECO:0000256" key="4">
    <source>
        <dbReference type="PIRSR" id="PIRSR006806-1"/>
    </source>
</evidence>
<comment type="similarity">
    <text evidence="1 5">Belongs to the 5-formyltetrahydrofolate cyclo-ligase family.</text>
</comment>
<sequence>MSTMSKAEWRAQIRAQRQSVAPAAGPKLARVGLDWLASLDMLAPAAAGMTACAYVSMGHEPPTAPLLEAWTAAGHTVYVPVCEPEYRLSWTLWHPGIQMAKSPLAPVMEPVGPRLSFAALGSVEAILIPALAVDTAGVRLGQGGGYYDRFLATIPALPVAAVVYAHELVAPGLLPHDFLDARVTHALTPAGYQRCGPPLGNGNAQEP</sequence>
<dbReference type="PANTHER" id="PTHR23407">
    <property type="entry name" value="ATPASE INHIBITOR/5-FORMYLTETRAHYDROFOLATE CYCLO-LIGASE"/>
    <property type="match status" value="1"/>
</dbReference>
<accession>A0A2S3ZXY0</accession>
<comment type="catalytic activity">
    <reaction evidence="5">
        <text>(6S)-5-formyl-5,6,7,8-tetrahydrofolate + ATP = (6R)-5,10-methenyltetrahydrofolate + ADP + phosphate</text>
        <dbReference type="Rhea" id="RHEA:10488"/>
        <dbReference type="ChEBI" id="CHEBI:30616"/>
        <dbReference type="ChEBI" id="CHEBI:43474"/>
        <dbReference type="ChEBI" id="CHEBI:57455"/>
        <dbReference type="ChEBI" id="CHEBI:57457"/>
        <dbReference type="ChEBI" id="CHEBI:456216"/>
        <dbReference type="EC" id="6.3.3.2"/>
    </reaction>
</comment>
<dbReference type="PANTHER" id="PTHR23407:SF1">
    <property type="entry name" value="5-FORMYLTETRAHYDROFOLATE CYCLO-LIGASE"/>
    <property type="match status" value="1"/>
</dbReference>
<evidence type="ECO:0000256" key="5">
    <source>
        <dbReference type="RuleBase" id="RU361279"/>
    </source>
</evidence>
<dbReference type="Proteomes" id="UP000237061">
    <property type="component" value="Unassembled WGS sequence"/>
</dbReference>
<keyword evidence="5" id="KW-0460">Magnesium</keyword>
<keyword evidence="3 4" id="KW-0067">ATP-binding</keyword>
<gene>
    <name evidence="6" type="ORF">CVS27_05720</name>
</gene>
<evidence type="ECO:0000256" key="1">
    <source>
        <dbReference type="ARBA" id="ARBA00010638"/>
    </source>
</evidence>
<feature type="binding site" evidence="4">
    <location>
        <begin position="6"/>
        <end position="10"/>
    </location>
    <ligand>
        <name>ATP</name>
        <dbReference type="ChEBI" id="CHEBI:30616"/>
    </ligand>
</feature>
<dbReference type="GO" id="GO:0030272">
    <property type="term" value="F:5-formyltetrahydrofolate cyclo-ligase activity"/>
    <property type="evidence" value="ECO:0007669"/>
    <property type="project" value="UniProtKB-EC"/>
</dbReference>
<dbReference type="RefSeq" id="WP_103464792.1">
    <property type="nucleotide sequence ID" value="NZ_PPXC01000004.1"/>
</dbReference>
<dbReference type="InterPro" id="IPR024185">
    <property type="entry name" value="FTHF_cligase-like_sf"/>
</dbReference>
<protein>
    <recommendedName>
        <fullName evidence="5">5-formyltetrahydrofolate cyclo-ligase</fullName>
        <ecNumber evidence="5">6.3.3.2</ecNumber>
    </recommendedName>
</protein>
<dbReference type="EC" id="6.3.3.2" evidence="5"/>
<dbReference type="GO" id="GO:0046872">
    <property type="term" value="F:metal ion binding"/>
    <property type="evidence" value="ECO:0007669"/>
    <property type="project" value="UniProtKB-KW"/>
</dbReference>
<dbReference type="Gene3D" id="3.40.50.10420">
    <property type="entry name" value="NagB/RpiA/CoA transferase-like"/>
    <property type="match status" value="1"/>
</dbReference>
<evidence type="ECO:0000313" key="7">
    <source>
        <dbReference type="Proteomes" id="UP000237061"/>
    </source>
</evidence>
<proteinExistence type="inferred from homology"/>
<dbReference type="InterPro" id="IPR002698">
    <property type="entry name" value="FTHF_cligase"/>
</dbReference>
<keyword evidence="7" id="KW-1185">Reference proteome</keyword>
<dbReference type="NCBIfam" id="TIGR02727">
    <property type="entry name" value="MTHFS_bact"/>
    <property type="match status" value="1"/>
</dbReference>
<name>A0A2S3ZXY0_ARTGL</name>
<dbReference type="AlphaFoldDB" id="A0A2S3ZXY0"/>
<dbReference type="InterPro" id="IPR037171">
    <property type="entry name" value="NagB/RpiA_transferase-like"/>
</dbReference>
<comment type="caution">
    <text evidence="6">The sequence shown here is derived from an EMBL/GenBank/DDBJ whole genome shotgun (WGS) entry which is preliminary data.</text>
</comment>
<feature type="binding site" evidence="4">
    <location>
        <position position="55"/>
    </location>
    <ligand>
        <name>substrate</name>
    </ligand>
</feature>
<dbReference type="GO" id="GO:0005524">
    <property type="term" value="F:ATP binding"/>
    <property type="evidence" value="ECO:0007669"/>
    <property type="project" value="UniProtKB-KW"/>
</dbReference>
<evidence type="ECO:0000256" key="3">
    <source>
        <dbReference type="ARBA" id="ARBA00022840"/>
    </source>
</evidence>
<keyword evidence="6" id="KW-0436">Ligase</keyword>
<dbReference type="PIRSF" id="PIRSF006806">
    <property type="entry name" value="FTHF_cligase"/>
    <property type="match status" value="1"/>
</dbReference>
<keyword evidence="5" id="KW-0479">Metal-binding</keyword>